<evidence type="ECO:0000256" key="1">
    <source>
        <dbReference type="SAM" id="MobiDB-lite"/>
    </source>
</evidence>
<dbReference type="Proteomes" id="UP000784294">
    <property type="component" value="Unassembled WGS sequence"/>
</dbReference>
<comment type="caution">
    <text evidence="2">The sequence shown here is derived from an EMBL/GenBank/DDBJ whole genome shotgun (WGS) entry which is preliminary data.</text>
</comment>
<feature type="region of interest" description="Disordered" evidence="1">
    <location>
        <begin position="1"/>
        <end position="64"/>
    </location>
</feature>
<dbReference type="EMBL" id="CAAALY010246332">
    <property type="protein sequence ID" value="VEL33754.1"/>
    <property type="molecule type" value="Genomic_DNA"/>
</dbReference>
<feature type="compositionally biased region" description="Basic and acidic residues" evidence="1">
    <location>
        <begin position="30"/>
        <end position="53"/>
    </location>
</feature>
<feature type="compositionally biased region" description="Low complexity" evidence="1">
    <location>
        <begin position="54"/>
        <end position="64"/>
    </location>
</feature>
<proteinExistence type="predicted"/>
<evidence type="ECO:0000313" key="3">
    <source>
        <dbReference type="Proteomes" id="UP000784294"/>
    </source>
</evidence>
<organism evidence="2 3">
    <name type="scientific">Protopolystoma xenopodis</name>
    <dbReference type="NCBI Taxonomy" id="117903"/>
    <lineage>
        <taxon>Eukaryota</taxon>
        <taxon>Metazoa</taxon>
        <taxon>Spiralia</taxon>
        <taxon>Lophotrochozoa</taxon>
        <taxon>Platyhelminthes</taxon>
        <taxon>Monogenea</taxon>
        <taxon>Polyopisthocotylea</taxon>
        <taxon>Polystomatidea</taxon>
        <taxon>Polystomatidae</taxon>
        <taxon>Protopolystoma</taxon>
    </lineage>
</organism>
<feature type="compositionally biased region" description="Polar residues" evidence="1">
    <location>
        <begin position="1"/>
        <end position="14"/>
    </location>
</feature>
<gene>
    <name evidence="2" type="ORF">PXEA_LOCUS27194</name>
</gene>
<name>A0A3S5FFT2_9PLAT</name>
<evidence type="ECO:0000313" key="2">
    <source>
        <dbReference type="EMBL" id="VEL33754.1"/>
    </source>
</evidence>
<sequence length="120" mass="12761">MGWRSQAVSATRSAAMSPRASKAWKGSRPTVEESRMYGTGTDKRLVTERKEETTSSFSSSSSFSSCVASTTVSNAQLRPATAPLVLATFGLELEVEGLTQNGGRVDGSCTLRALQRGLEP</sequence>
<reference evidence="2" key="1">
    <citation type="submission" date="2018-11" db="EMBL/GenBank/DDBJ databases">
        <authorList>
            <consortium name="Pathogen Informatics"/>
        </authorList>
    </citation>
    <scope>NUCLEOTIDE SEQUENCE</scope>
</reference>
<dbReference type="AlphaFoldDB" id="A0A3S5FFT2"/>
<keyword evidence="3" id="KW-1185">Reference proteome</keyword>
<accession>A0A3S5FFT2</accession>
<protein>
    <submittedName>
        <fullName evidence="2">Uncharacterized protein</fullName>
    </submittedName>
</protein>